<reference evidence="2 3" key="1">
    <citation type="submission" date="2011-05" db="EMBL/GenBank/DDBJ databases">
        <authorList>
            <person name="Muzny D."/>
            <person name="Qin X."/>
            <person name="Deng J."/>
            <person name="Jiang H."/>
            <person name="Liu Y."/>
            <person name="Qu J."/>
            <person name="Song X.-Z."/>
            <person name="Zhang L."/>
            <person name="Thornton R."/>
            <person name="Coyle M."/>
            <person name="Francisco L."/>
            <person name="Jackson L."/>
            <person name="Javaid M."/>
            <person name="Korchina V."/>
            <person name="Kovar C."/>
            <person name="Mata R."/>
            <person name="Mathew T."/>
            <person name="Ngo R."/>
            <person name="Nguyen L."/>
            <person name="Nguyen N."/>
            <person name="Okwuonu G."/>
            <person name="Ongeri F."/>
            <person name="Pham C."/>
            <person name="Simmons D."/>
            <person name="Wilczek-Boney K."/>
            <person name="Hale W."/>
            <person name="Jakkamsetti A."/>
            <person name="Pham P."/>
            <person name="Ruth R."/>
            <person name="San Lucas F."/>
            <person name="Warren J."/>
            <person name="Zhang J."/>
            <person name="Zhao Z."/>
            <person name="Zhou C."/>
            <person name="Zhu D."/>
            <person name="Lee S."/>
            <person name="Bess C."/>
            <person name="Blankenburg K."/>
            <person name="Forbes L."/>
            <person name="Fu Q."/>
            <person name="Gubbala S."/>
            <person name="Hirani K."/>
            <person name="Jayaseelan J.C."/>
            <person name="Lara F."/>
            <person name="Munidasa M."/>
            <person name="Palculict T."/>
            <person name="Patil S."/>
            <person name="Pu L.-L."/>
            <person name="Saada N."/>
            <person name="Tang L."/>
            <person name="Weissenberger G."/>
            <person name="Zhu Y."/>
            <person name="Hemphill L."/>
            <person name="Shang Y."/>
            <person name="Youmans B."/>
            <person name="Ayvaz T."/>
            <person name="Ross M."/>
            <person name="Santibanez J."/>
            <person name="Aqrawi P."/>
            <person name="Gross S."/>
            <person name="Joshi V."/>
            <person name="Fowler G."/>
            <person name="Nazareth L."/>
            <person name="Reid J."/>
            <person name="Worley K."/>
            <person name="Petrosino J."/>
            <person name="Highlander S."/>
            <person name="Gibbs R."/>
        </authorList>
    </citation>
    <scope>NUCLEOTIDE SEQUENCE [LARGE SCALE GENOMIC DNA]</scope>
    <source>
        <strain evidence="2 3">871</strain>
    </source>
</reference>
<dbReference type="AlphaFoldDB" id="G4CKK3"/>
<dbReference type="EMBL" id="AGAY01000073">
    <property type="protein sequence ID" value="EGY51679.1"/>
    <property type="molecule type" value="Genomic_DNA"/>
</dbReference>
<dbReference type="Proteomes" id="UP000003019">
    <property type="component" value="Unassembled WGS sequence"/>
</dbReference>
<comment type="caution">
    <text evidence="2">The sequence shown here is derived from an EMBL/GenBank/DDBJ whole genome shotgun (WGS) entry which is preliminary data.</text>
</comment>
<dbReference type="STRING" id="1032488.HMPREF9371_2143"/>
<organism evidence="2 3">
    <name type="scientific">Neisseria shayeganii 871</name>
    <dbReference type="NCBI Taxonomy" id="1032488"/>
    <lineage>
        <taxon>Bacteria</taxon>
        <taxon>Pseudomonadati</taxon>
        <taxon>Pseudomonadota</taxon>
        <taxon>Betaproteobacteria</taxon>
        <taxon>Neisseriales</taxon>
        <taxon>Neisseriaceae</taxon>
        <taxon>Neisseria</taxon>
    </lineage>
</organism>
<evidence type="ECO:0000313" key="2">
    <source>
        <dbReference type="EMBL" id="EGY51679.1"/>
    </source>
</evidence>
<protein>
    <submittedName>
        <fullName evidence="2">Uncharacterized protein</fullName>
    </submittedName>
</protein>
<accession>G4CKK3</accession>
<dbReference type="PATRIC" id="fig|1032488.3.peg.2026"/>
<keyword evidence="1" id="KW-0812">Transmembrane</keyword>
<feature type="transmembrane region" description="Helical" evidence="1">
    <location>
        <begin position="6"/>
        <end position="28"/>
    </location>
</feature>
<sequence length="45" mass="5221">MISLIYLPIMVSLCVPLHDSAYVMMIVMRIKRSLHILMLDFLKNG</sequence>
<keyword evidence="3" id="KW-1185">Reference proteome</keyword>
<keyword evidence="1" id="KW-0472">Membrane</keyword>
<evidence type="ECO:0000313" key="3">
    <source>
        <dbReference type="Proteomes" id="UP000003019"/>
    </source>
</evidence>
<dbReference type="HOGENOM" id="CLU_3202450_0_0_4"/>
<evidence type="ECO:0000256" key="1">
    <source>
        <dbReference type="SAM" id="Phobius"/>
    </source>
</evidence>
<gene>
    <name evidence="2" type="ORF">HMPREF9371_2143</name>
</gene>
<keyword evidence="1" id="KW-1133">Transmembrane helix</keyword>
<name>G4CKK3_9NEIS</name>
<proteinExistence type="predicted"/>